<dbReference type="InterPro" id="IPR002575">
    <property type="entry name" value="Aminoglycoside_PTrfase"/>
</dbReference>
<reference evidence="2" key="1">
    <citation type="submission" date="2020-10" db="EMBL/GenBank/DDBJ databases">
        <authorList>
            <person name="Gilroy R."/>
        </authorList>
    </citation>
    <scope>NUCLEOTIDE SEQUENCE</scope>
    <source>
        <strain evidence="2">18911</strain>
    </source>
</reference>
<dbReference type="InterPro" id="IPR051678">
    <property type="entry name" value="AGP_Transferase"/>
</dbReference>
<proteinExistence type="predicted"/>
<protein>
    <submittedName>
        <fullName evidence="2">Aminoglycoside phosphotransferase family protein</fullName>
    </submittedName>
</protein>
<dbReference type="PANTHER" id="PTHR21310">
    <property type="entry name" value="AMINOGLYCOSIDE PHOSPHOTRANSFERASE-RELATED-RELATED"/>
    <property type="match status" value="1"/>
</dbReference>
<evidence type="ECO:0000259" key="1">
    <source>
        <dbReference type="Pfam" id="PF01636"/>
    </source>
</evidence>
<reference evidence="2" key="2">
    <citation type="journal article" date="2021" name="PeerJ">
        <title>Extensive microbial diversity within the chicken gut microbiome revealed by metagenomics and culture.</title>
        <authorList>
            <person name="Gilroy R."/>
            <person name="Ravi A."/>
            <person name="Getino M."/>
            <person name="Pursley I."/>
            <person name="Horton D.L."/>
            <person name="Alikhan N.F."/>
            <person name="Baker D."/>
            <person name="Gharbi K."/>
            <person name="Hall N."/>
            <person name="Watson M."/>
            <person name="Adriaenssens E.M."/>
            <person name="Foster-Nyarko E."/>
            <person name="Jarju S."/>
            <person name="Secka A."/>
            <person name="Antonio M."/>
            <person name="Oren A."/>
            <person name="Chaudhuri R.R."/>
            <person name="La Ragione R."/>
            <person name="Hildebrand F."/>
            <person name="Pallen M.J."/>
        </authorList>
    </citation>
    <scope>NUCLEOTIDE SEQUENCE</scope>
    <source>
        <strain evidence="2">18911</strain>
    </source>
</reference>
<dbReference type="Proteomes" id="UP000824094">
    <property type="component" value="Unassembled WGS sequence"/>
</dbReference>
<accession>A0A9D1MH77</accession>
<dbReference type="EMBL" id="DVNF01000096">
    <property type="protein sequence ID" value="HIU60400.1"/>
    <property type="molecule type" value="Genomic_DNA"/>
</dbReference>
<dbReference type="SUPFAM" id="SSF56112">
    <property type="entry name" value="Protein kinase-like (PK-like)"/>
    <property type="match status" value="1"/>
</dbReference>
<dbReference type="PANTHER" id="PTHR21310:SF15">
    <property type="entry name" value="AMINOGLYCOSIDE PHOSPHOTRANSFERASE DOMAIN-CONTAINING PROTEIN"/>
    <property type="match status" value="1"/>
</dbReference>
<dbReference type="Gene3D" id="3.30.200.20">
    <property type="entry name" value="Phosphorylase Kinase, domain 1"/>
    <property type="match status" value="1"/>
</dbReference>
<dbReference type="AlphaFoldDB" id="A0A9D1MH77"/>
<dbReference type="InterPro" id="IPR011009">
    <property type="entry name" value="Kinase-like_dom_sf"/>
</dbReference>
<evidence type="ECO:0000313" key="2">
    <source>
        <dbReference type="EMBL" id="HIU60400.1"/>
    </source>
</evidence>
<organism evidence="2 3">
    <name type="scientific">Candidatus Stercoripulliclostridium merdigallinarum</name>
    <dbReference type="NCBI Taxonomy" id="2840951"/>
    <lineage>
        <taxon>Bacteria</taxon>
        <taxon>Bacillati</taxon>
        <taxon>Bacillota</taxon>
        <taxon>Clostridia</taxon>
        <taxon>Eubacteriales</taxon>
        <taxon>Candidatus Stercoripulliclostridium</taxon>
    </lineage>
</organism>
<feature type="domain" description="Aminoglycoside phosphotransferase" evidence="1">
    <location>
        <begin position="77"/>
        <end position="275"/>
    </location>
</feature>
<name>A0A9D1MH77_9FIRM</name>
<evidence type="ECO:0000313" key="3">
    <source>
        <dbReference type="Proteomes" id="UP000824094"/>
    </source>
</evidence>
<sequence length="316" mass="35694">MKVERTKPVSVNPKLATEYAVAVAKEFQRKDIAATRYMGGGSFGRAVLIRYADGTECVVKLLCAAGMLEKETFDLKLLKEHCTLKIPEVFYVRESGGNLPVDAYCMEKLEGKPAMTDIKLLLSGKKLRQSFADAVISGLGAIHAATNKKFGDTLSPVYDSWRMCYGEFAEQVYDIAVKLGKEGAFPKRITQVMAAAWKAYDEIFRVEPEEAVLIHGDLNVLNIMTDDSHRPVGFIDPLNSMYADREYDLFQFRNLTGKRFNLTETYLKKYGASGDCEDKLAFYGLWNEVYCFIRSGVLIPIIMNPLVRNMKRRLNR</sequence>
<comment type="caution">
    <text evidence="2">The sequence shown here is derived from an EMBL/GenBank/DDBJ whole genome shotgun (WGS) entry which is preliminary data.</text>
</comment>
<dbReference type="Pfam" id="PF01636">
    <property type="entry name" value="APH"/>
    <property type="match status" value="1"/>
</dbReference>
<gene>
    <name evidence="2" type="ORF">IAB05_03290</name>
</gene>
<dbReference type="Gene3D" id="3.90.1200.10">
    <property type="match status" value="1"/>
</dbReference>